<keyword evidence="2" id="KW-1185">Reference proteome</keyword>
<dbReference type="EMBL" id="BTSY01000004">
    <property type="protein sequence ID" value="GMT21361.1"/>
    <property type="molecule type" value="Genomic_DNA"/>
</dbReference>
<protein>
    <submittedName>
        <fullName evidence="1">Uncharacterized protein</fullName>
    </submittedName>
</protein>
<reference evidence="1" key="1">
    <citation type="submission" date="2023-10" db="EMBL/GenBank/DDBJ databases">
        <title>Genome assembly of Pristionchus species.</title>
        <authorList>
            <person name="Yoshida K."/>
            <person name="Sommer R.J."/>
        </authorList>
    </citation>
    <scope>NUCLEOTIDE SEQUENCE</scope>
    <source>
        <strain evidence="1">RS5133</strain>
    </source>
</reference>
<proteinExistence type="predicted"/>
<organism evidence="1 2">
    <name type="scientific">Pristionchus fissidentatus</name>
    <dbReference type="NCBI Taxonomy" id="1538716"/>
    <lineage>
        <taxon>Eukaryota</taxon>
        <taxon>Metazoa</taxon>
        <taxon>Ecdysozoa</taxon>
        <taxon>Nematoda</taxon>
        <taxon>Chromadorea</taxon>
        <taxon>Rhabditida</taxon>
        <taxon>Rhabditina</taxon>
        <taxon>Diplogasteromorpha</taxon>
        <taxon>Diplogasteroidea</taxon>
        <taxon>Neodiplogasteridae</taxon>
        <taxon>Pristionchus</taxon>
    </lineage>
</organism>
<accession>A0AAV5VP45</accession>
<name>A0AAV5VP45_9BILA</name>
<evidence type="ECO:0000313" key="2">
    <source>
        <dbReference type="Proteomes" id="UP001432322"/>
    </source>
</evidence>
<comment type="caution">
    <text evidence="1">The sequence shown here is derived from an EMBL/GenBank/DDBJ whole genome shotgun (WGS) entry which is preliminary data.</text>
</comment>
<dbReference type="AlphaFoldDB" id="A0AAV5VP45"/>
<feature type="non-terminal residue" evidence="1">
    <location>
        <position position="1"/>
    </location>
</feature>
<sequence>ARRRTSLPLEPAPSTCSECLRVCSLVMYLRSEKVVLRYGARYLREAATSNLVPAILYKAKPSRFLVSCRRCTCTPL</sequence>
<dbReference type="Proteomes" id="UP001432322">
    <property type="component" value="Unassembled WGS sequence"/>
</dbReference>
<gene>
    <name evidence="1" type="ORF">PFISCL1PPCAC_12658</name>
</gene>
<evidence type="ECO:0000313" key="1">
    <source>
        <dbReference type="EMBL" id="GMT21361.1"/>
    </source>
</evidence>